<proteinExistence type="inferred from homology"/>
<dbReference type="HAMAP" id="MF_00758">
    <property type="entry name" value="UPF0301"/>
    <property type="match status" value="1"/>
</dbReference>
<dbReference type="Gene3D" id="3.40.1740.10">
    <property type="entry name" value="VC0467-like"/>
    <property type="match status" value="1"/>
</dbReference>
<gene>
    <name evidence="3" type="ORF">KL86APRO_30120</name>
</gene>
<organism evidence="3">
    <name type="scientific">uncultured Alphaproteobacteria bacterium</name>
    <dbReference type="NCBI Taxonomy" id="91750"/>
    <lineage>
        <taxon>Bacteria</taxon>
        <taxon>Pseudomonadati</taxon>
        <taxon>Pseudomonadota</taxon>
        <taxon>Alphaproteobacteria</taxon>
        <taxon>environmental samples</taxon>
    </lineage>
</organism>
<evidence type="ECO:0000256" key="2">
    <source>
        <dbReference type="HAMAP-Rule" id="MF_00758"/>
    </source>
</evidence>
<dbReference type="GO" id="GO:0005829">
    <property type="term" value="C:cytosol"/>
    <property type="evidence" value="ECO:0007669"/>
    <property type="project" value="TreeGrafter"/>
</dbReference>
<dbReference type="AlphaFoldDB" id="A0A212KLS6"/>
<protein>
    <recommendedName>
        <fullName evidence="2">UPF0301 protein KL86APRO_30120</fullName>
    </recommendedName>
</protein>
<dbReference type="Pfam" id="PF02622">
    <property type="entry name" value="DUF179"/>
    <property type="match status" value="1"/>
</dbReference>
<dbReference type="PANTHER" id="PTHR30327:SF1">
    <property type="entry name" value="UPF0301 PROTEIN YQGE"/>
    <property type="match status" value="1"/>
</dbReference>
<dbReference type="InterPro" id="IPR003774">
    <property type="entry name" value="AlgH-like"/>
</dbReference>
<comment type="similarity">
    <text evidence="1 2">Belongs to the UPF0301 (AlgH) family.</text>
</comment>
<dbReference type="PANTHER" id="PTHR30327">
    <property type="entry name" value="UNCHARACTERIZED PROTEIN YQGE"/>
    <property type="match status" value="1"/>
</dbReference>
<evidence type="ECO:0000256" key="1">
    <source>
        <dbReference type="ARBA" id="ARBA00009600"/>
    </source>
</evidence>
<dbReference type="EMBL" id="FLUO01000003">
    <property type="protein sequence ID" value="SBW12617.1"/>
    <property type="molecule type" value="Genomic_DNA"/>
</dbReference>
<sequence length="191" mass="20461">MSAPASEPGYLTGQCLVAMPAMQDPRFEHAVVYLCAHSPEGAMGIVLNRELPDMPLSKLMEQLNIPLTPACVDMPVHFGGPVEPGRGFVLHSSDFMTDSSMLVDSRRALTATLDILRAVAEGRGPRQCLMALGYSGWGAGQLDAELRDNAWLVVSADDVLLFGQDNPKKWQRAIAKLGIDPAKLSSTAGNA</sequence>
<dbReference type="NCBIfam" id="NF001268">
    <property type="entry name" value="PRK00228.1-4"/>
    <property type="match status" value="1"/>
</dbReference>
<accession>A0A212KLS6</accession>
<reference evidence="3" key="1">
    <citation type="submission" date="2016-04" db="EMBL/GenBank/DDBJ databases">
        <authorList>
            <person name="Evans L.H."/>
            <person name="Alamgir A."/>
            <person name="Owens N."/>
            <person name="Weber N.D."/>
            <person name="Virtaneva K."/>
            <person name="Barbian K."/>
            <person name="Babar A."/>
            <person name="Rosenke K."/>
        </authorList>
    </citation>
    <scope>NUCLEOTIDE SEQUENCE</scope>
    <source>
        <strain evidence="3">86</strain>
    </source>
</reference>
<name>A0A212KLS6_9PROT</name>
<dbReference type="SUPFAM" id="SSF143456">
    <property type="entry name" value="VC0467-like"/>
    <property type="match status" value="1"/>
</dbReference>
<evidence type="ECO:0000313" key="3">
    <source>
        <dbReference type="EMBL" id="SBW12617.1"/>
    </source>
</evidence>